<reference evidence="2 3" key="1">
    <citation type="submission" date="2018-06" db="EMBL/GenBank/DDBJ databases">
        <title>Genomic Encyclopedia of Type Strains, Phase IV (KMG-IV): sequencing the most valuable type-strain genomes for metagenomic binning, comparative biology and taxonomic classification.</title>
        <authorList>
            <person name="Goeker M."/>
        </authorList>
    </citation>
    <scope>NUCLEOTIDE SEQUENCE [LARGE SCALE GENOMIC DNA]</scope>
    <source>
        <strain evidence="2 3">DSM 18048</strain>
    </source>
</reference>
<feature type="transmembrane region" description="Helical" evidence="1">
    <location>
        <begin position="323"/>
        <end position="339"/>
    </location>
</feature>
<gene>
    <name evidence="2" type="ORF">DES52_10480</name>
</gene>
<feature type="transmembrane region" description="Helical" evidence="1">
    <location>
        <begin position="181"/>
        <end position="200"/>
    </location>
</feature>
<feature type="transmembrane region" description="Helical" evidence="1">
    <location>
        <begin position="216"/>
        <end position="237"/>
    </location>
</feature>
<evidence type="ECO:0000256" key="1">
    <source>
        <dbReference type="SAM" id="Phobius"/>
    </source>
</evidence>
<sequence length="415" mass="44678">MWLNEKMEKNRERQAGFAGLRLTLADAEEAGGRRATWLELFFDLVFVVAIGNLAKVLLGKHDVSGVLVFLGLFVPVWWAWIGISYFVDKYQLPEVALRLLMLTQIAFSLGLAVGLLSVVKGHPELFVASYVGLRLTLTALHVWASRAHEEGRELNAKYAAGFAIGTALWAASLAVDGSARYWIWGVAIVLEIVATVLAYTTSRRIPAQVSHMDERFGLFTIIVLGESVIAVASGAKASGIESAWPVAAVGLMLAGAVWWLYFDRMDHSVIDRALRSGRRALLRSFVYGYSHLAVFASIVATSMGVELAFEDAKTGSMEPDTNWLLYGGLAVYLAALTVVQSSGRGNLPSRVLLARAAAVVALVALGFVGSSLSLSLALLLGLLVVGALVTFEHLTFKSLPSGHVPHESPVSSAQP</sequence>
<proteinExistence type="predicted"/>
<keyword evidence="1" id="KW-0472">Membrane</keyword>
<dbReference type="PANTHER" id="PTHR36840:SF1">
    <property type="entry name" value="BLL5714 PROTEIN"/>
    <property type="match status" value="1"/>
</dbReference>
<feature type="transmembrane region" description="Helical" evidence="1">
    <location>
        <begin position="243"/>
        <end position="261"/>
    </location>
</feature>
<feature type="transmembrane region" description="Helical" evidence="1">
    <location>
        <begin position="64"/>
        <end position="87"/>
    </location>
</feature>
<organism evidence="2 3">
    <name type="scientific">Deinococcus yavapaiensis KR-236</name>
    <dbReference type="NCBI Taxonomy" id="694435"/>
    <lineage>
        <taxon>Bacteria</taxon>
        <taxon>Thermotogati</taxon>
        <taxon>Deinococcota</taxon>
        <taxon>Deinococci</taxon>
        <taxon>Deinococcales</taxon>
        <taxon>Deinococcaceae</taxon>
        <taxon>Deinococcus</taxon>
    </lineage>
</organism>
<dbReference type="AlphaFoldDB" id="A0A318S9T3"/>
<accession>A0A318S9T3</accession>
<feature type="transmembrane region" description="Helical" evidence="1">
    <location>
        <begin position="351"/>
        <end position="368"/>
    </location>
</feature>
<keyword evidence="1" id="KW-1133">Transmembrane helix</keyword>
<keyword evidence="1" id="KW-0812">Transmembrane</keyword>
<feature type="transmembrane region" description="Helical" evidence="1">
    <location>
        <begin position="156"/>
        <end position="175"/>
    </location>
</feature>
<feature type="transmembrane region" description="Helical" evidence="1">
    <location>
        <begin position="99"/>
        <end position="119"/>
    </location>
</feature>
<dbReference type="PANTHER" id="PTHR36840">
    <property type="entry name" value="BLL5714 PROTEIN"/>
    <property type="match status" value="1"/>
</dbReference>
<feature type="transmembrane region" description="Helical" evidence="1">
    <location>
        <begin position="281"/>
        <end position="303"/>
    </location>
</feature>
<protein>
    <submittedName>
        <fullName evidence="2">Low temperature requirement protein LtrA</fullName>
    </submittedName>
</protein>
<dbReference type="Pfam" id="PF06772">
    <property type="entry name" value="LtrA"/>
    <property type="match status" value="1"/>
</dbReference>
<comment type="caution">
    <text evidence="2">The sequence shown here is derived from an EMBL/GenBank/DDBJ whole genome shotgun (WGS) entry which is preliminary data.</text>
</comment>
<feature type="transmembrane region" description="Helical" evidence="1">
    <location>
        <begin position="125"/>
        <end position="144"/>
    </location>
</feature>
<feature type="transmembrane region" description="Helical" evidence="1">
    <location>
        <begin position="374"/>
        <end position="391"/>
    </location>
</feature>
<dbReference type="EMBL" id="QJSX01000004">
    <property type="protein sequence ID" value="PYE54810.1"/>
    <property type="molecule type" value="Genomic_DNA"/>
</dbReference>
<feature type="transmembrane region" description="Helical" evidence="1">
    <location>
        <begin position="40"/>
        <end position="58"/>
    </location>
</feature>
<evidence type="ECO:0000313" key="3">
    <source>
        <dbReference type="Proteomes" id="UP000248326"/>
    </source>
</evidence>
<name>A0A318S9T3_9DEIO</name>
<dbReference type="Proteomes" id="UP000248326">
    <property type="component" value="Unassembled WGS sequence"/>
</dbReference>
<keyword evidence="3" id="KW-1185">Reference proteome</keyword>
<dbReference type="InterPro" id="IPR010640">
    <property type="entry name" value="Low_temperature_requirement_A"/>
</dbReference>
<evidence type="ECO:0000313" key="2">
    <source>
        <dbReference type="EMBL" id="PYE54810.1"/>
    </source>
</evidence>